<dbReference type="Proteomes" id="UP000297951">
    <property type="component" value="Unassembled WGS sequence"/>
</dbReference>
<dbReference type="PROSITE" id="PS50943">
    <property type="entry name" value="HTH_CROC1"/>
    <property type="match status" value="1"/>
</dbReference>
<evidence type="ECO:0000313" key="4">
    <source>
        <dbReference type="Proteomes" id="UP000297951"/>
    </source>
</evidence>
<dbReference type="SMART" id="SM00530">
    <property type="entry name" value="HTH_XRE"/>
    <property type="match status" value="1"/>
</dbReference>
<evidence type="ECO:0000313" key="3">
    <source>
        <dbReference type="EMBL" id="TFU20217.1"/>
    </source>
</evidence>
<evidence type="ECO:0000256" key="1">
    <source>
        <dbReference type="SAM" id="MobiDB-lite"/>
    </source>
</evidence>
<accession>A0A4Y9F1W2</accession>
<protein>
    <submittedName>
        <fullName evidence="3">XRE family transcriptional regulator</fullName>
    </submittedName>
</protein>
<evidence type="ECO:0000259" key="2">
    <source>
        <dbReference type="PROSITE" id="PS50943"/>
    </source>
</evidence>
<feature type="region of interest" description="Disordered" evidence="1">
    <location>
        <begin position="113"/>
        <end position="158"/>
    </location>
</feature>
<sequence length="158" mass="17465">MAVIFPRHLTLVKCMSWWHCASSVECYKFVTMEAMKSMGYIPTWTLGDRLRKARVEKGYSTAELAQKIGMSRATVSSAENGKNEPYKNTVKLWALATGVDFYWLLTGETPAPSDDGTGVEYRAPSQIRTDDLFLGSTSENTLSPTESPDSTKGPTVPN</sequence>
<comment type="caution">
    <text evidence="3">The sequence shown here is derived from an EMBL/GenBank/DDBJ whole genome shotgun (WGS) entry which is preliminary data.</text>
</comment>
<gene>
    <name evidence="3" type="ORF">E4U03_11720</name>
</gene>
<organism evidence="3 4">
    <name type="scientific">Rothia nasimurium</name>
    <dbReference type="NCBI Taxonomy" id="85336"/>
    <lineage>
        <taxon>Bacteria</taxon>
        <taxon>Bacillati</taxon>
        <taxon>Actinomycetota</taxon>
        <taxon>Actinomycetes</taxon>
        <taxon>Micrococcales</taxon>
        <taxon>Micrococcaceae</taxon>
        <taxon>Rothia</taxon>
    </lineage>
</organism>
<proteinExistence type="predicted"/>
<dbReference type="Pfam" id="PF01381">
    <property type="entry name" value="HTH_3"/>
    <property type="match status" value="1"/>
</dbReference>
<dbReference type="OrthoDB" id="513181at2"/>
<reference evidence="3 4" key="1">
    <citation type="submission" date="2019-03" db="EMBL/GenBank/DDBJ databases">
        <title>Diversity of the mouse oral microbiome.</title>
        <authorList>
            <person name="Joseph S."/>
            <person name="Aduse-Opoku J."/>
            <person name="Curtis M."/>
            <person name="Wade W."/>
            <person name="Hashim A."/>
        </authorList>
    </citation>
    <scope>NUCLEOTIDE SEQUENCE [LARGE SCALE GENOMIC DNA]</scope>
    <source>
        <strain evidence="4">irhom_31</strain>
    </source>
</reference>
<dbReference type="EMBL" id="SPQC01000062">
    <property type="protein sequence ID" value="TFU20217.1"/>
    <property type="molecule type" value="Genomic_DNA"/>
</dbReference>
<name>A0A4Y9F1W2_9MICC</name>
<dbReference type="InterPro" id="IPR001387">
    <property type="entry name" value="Cro/C1-type_HTH"/>
</dbReference>
<dbReference type="GO" id="GO:0003677">
    <property type="term" value="F:DNA binding"/>
    <property type="evidence" value="ECO:0007669"/>
    <property type="project" value="InterPro"/>
</dbReference>
<dbReference type="SUPFAM" id="SSF47413">
    <property type="entry name" value="lambda repressor-like DNA-binding domains"/>
    <property type="match status" value="1"/>
</dbReference>
<feature type="domain" description="HTH cro/C1-type" evidence="2">
    <location>
        <begin position="50"/>
        <end position="104"/>
    </location>
</feature>
<dbReference type="AlphaFoldDB" id="A0A4Y9F1W2"/>
<feature type="compositionally biased region" description="Polar residues" evidence="1">
    <location>
        <begin position="135"/>
        <end position="158"/>
    </location>
</feature>
<dbReference type="CDD" id="cd00093">
    <property type="entry name" value="HTH_XRE"/>
    <property type="match status" value="1"/>
</dbReference>
<dbReference type="Gene3D" id="1.10.260.40">
    <property type="entry name" value="lambda repressor-like DNA-binding domains"/>
    <property type="match status" value="1"/>
</dbReference>
<dbReference type="InterPro" id="IPR010982">
    <property type="entry name" value="Lambda_DNA-bd_dom_sf"/>
</dbReference>